<accession>A0A644WEE6</accession>
<organism evidence="1">
    <name type="scientific">bioreactor metagenome</name>
    <dbReference type="NCBI Taxonomy" id="1076179"/>
    <lineage>
        <taxon>unclassified sequences</taxon>
        <taxon>metagenomes</taxon>
        <taxon>ecological metagenomes</taxon>
    </lineage>
</organism>
<comment type="caution">
    <text evidence="1">The sequence shown here is derived from an EMBL/GenBank/DDBJ whole genome shotgun (WGS) entry which is preliminary data.</text>
</comment>
<protein>
    <submittedName>
        <fullName evidence="1">Uncharacterized protein</fullName>
    </submittedName>
</protein>
<dbReference type="EMBL" id="VSSQ01000831">
    <property type="protein sequence ID" value="MPM01907.1"/>
    <property type="molecule type" value="Genomic_DNA"/>
</dbReference>
<evidence type="ECO:0000313" key="1">
    <source>
        <dbReference type="EMBL" id="MPM01907.1"/>
    </source>
</evidence>
<dbReference type="AlphaFoldDB" id="A0A644WEE6"/>
<proteinExistence type="predicted"/>
<gene>
    <name evidence="1" type="ORF">SDC9_48147</name>
</gene>
<sequence>MYKYKNTETNDLGLILKLIKSENKEMENYIIKIEKTGNFYYLFPEEV</sequence>
<name>A0A644WEE6_9ZZZZ</name>
<reference evidence="1" key="1">
    <citation type="submission" date="2019-08" db="EMBL/GenBank/DDBJ databases">
        <authorList>
            <person name="Kucharzyk K."/>
            <person name="Murdoch R.W."/>
            <person name="Higgins S."/>
            <person name="Loffler F."/>
        </authorList>
    </citation>
    <scope>NUCLEOTIDE SEQUENCE</scope>
</reference>